<sequence>MIDMMANGHSTDRSTVAVSGGDVRGRKAFRRPVRRVSAAATSEPYTGAHAARRQAGQYVSVSGGVPSPR</sequence>
<gene>
    <name evidence="2" type="ORF">MLIT_20320</name>
</gene>
<accession>A0AAD1MT74</accession>
<evidence type="ECO:0000256" key="1">
    <source>
        <dbReference type="SAM" id="MobiDB-lite"/>
    </source>
</evidence>
<reference evidence="2 3" key="1">
    <citation type="journal article" date="2019" name="Emerg. Microbes Infect.">
        <title>Comprehensive subspecies identification of 175 nontuberculous mycobacteria species based on 7547 genomic profiles.</title>
        <authorList>
            <person name="Matsumoto Y."/>
            <person name="Kinjo T."/>
            <person name="Motooka D."/>
            <person name="Nabeya D."/>
            <person name="Jung N."/>
            <person name="Uechi K."/>
            <person name="Horii T."/>
            <person name="Iida T."/>
            <person name="Fujita J."/>
            <person name="Nakamura S."/>
        </authorList>
    </citation>
    <scope>NUCLEOTIDE SEQUENCE [LARGE SCALE GENOMIC DNA]</scope>
    <source>
        <strain evidence="2 3">JCM 17423</strain>
    </source>
</reference>
<dbReference type="AlphaFoldDB" id="A0AAD1MT74"/>
<evidence type="ECO:0000313" key="3">
    <source>
        <dbReference type="Proteomes" id="UP000466607"/>
    </source>
</evidence>
<keyword evidence="3" id="KW-1185">Reference proteome</keyword>
<organism evidence="2 3">
    <name type="scientific">Mycolicibacterium litorale</name>
    <dbReference type="NCBI Taxonomy" id="758802"/>
    <lineage>
        <taxon>Bacteria</taxon>
        <taxon>Bacillati</taxon>
        <taxon>Actinomycetota</taxon>
        <taxon>Actinomycetes</taxon>
        <taxon>Mycobacteriales</taxon>
        <taxon>Mycobacteriaceae</taxon>
        <taxon>Mycolicibacterium</taxon>
    </lineage>
</organism>
<proteinExistence type="predicted"/>
<protein>
    <submittedName>
        <fullName evidence="2">Uncharacterized protein</fullName>
    </submittedName>
</protein>
<evidence type="ECO:0000313" key="2">
    <source>
        <dbReference type="EMBL" id="BBY16440.1"/>
    </source>
</evidence>
<name>A0AAD1MT74_9MYCO</name>
<dbReference type="Proteomes" id="UP000466607">
    <property type="component" value="Chromosome"/>
</dbReference>
<dbReference type="EMBL" id="AP022586">
    <property type="protein sequence ID" value="BBY16440.1"/>
    <property type="molecule type" value="Genomic_DNA"/>
</dbReference>
<feature type="region of interest" description="Disordered" evidence="1">
    <location>
        <begin position="1"/>
        <end position="69"/>
    </location>
</feature>